<gene>
    <name evidence="1" type="ORF">BCV70DRAFT_201400</name>
</gene>
<dbReference type="InParanoid" id="A0A317XLK5"/>
<sequence length="77" mass="7936">MACSCVKESSCPPESETDTGIFARHAPALCSYSSRSRHSAGVGSRDEDLWASASSVPAPCRPSGSIVAVPLVPSKSL</sequence>
<reference evidence="1 2" key="1">
    <citation type="journal article" date="2018" name="Mol. Biol. Evol.">
        <title>Broad Genomic Sampling Reveals a Smut Pathogenic Ancestry of the Fungal Clade Ustilaginomycotina.</title>
        <authorList>
            <person name="Kijpornyongpan T."/>
            <person name="Mondo S.J."/>
            <person name="Barry K."/>
            <person name="Sandor L."/>
            <person name="Lee J."/>
            <person name="Lipzen A."/>
            <person name="Pangilinan J."/>
            <person name="LaButti K."/>
            <person name="Hainaut M."/>
            <person name="Henrissat B."/>
            <person name="Grigoriev I.V."/>
            <person name="Spatafora J.W."/>
            <person name="Aime M.C."/>
        </authorList>
    </citation>
    <scope>NUCLEOTIDE SEQUENCE [LARGE SCALE GENOMIC DNA]</scope>
    <source>
        <strain evidence="1 2">MCA 3645</strain>
    </source>
</reference>
<name>A0A317XLK5_9BASI</name>
<keyword evidence="2" id="KW-1185">Reference proteome</keyword>
<proteinExistence type="predicted"/>
<accession>A0A317XLK5</accession>
<dbReference type="EMBL" id="KZ819196">
    <property type="protein sequence ID" value="PWY99195.1"/>
    <property type="molecule type" value="Genomic_DNA"/>
</dbReference>
<evidence type="ECO:0000313" key="2">
    <source>
        <dbReference type="Proteomes" id="UP000246740"/>
    </source>
</evidence>
<dbReference type="AlphaFoldDB" id="A0A317XLK5"/>
<dbReference type="Proteomes" id="UP000246740">
    <property type="component" value="Unassembled WGS sequence"/>
</dbReference>
<evidence type="ECO:0000313" key="1">
    <source>
        <dbReference type="EMBL" id="PWY99195.1"/>
    </source>
</evidence>
<protein>
    <submittedName>
        <fullName evidence="1">Uncharacterized protein</fullName>
    </submittedName>
</protein>
<organism evidence="1 2">
    <name type="scientific">Testicularia cyperi</name>
    <dbReference type="NCBI Taxonomy" id="1882483"/>
    <lineage>
        <taxon>Eukaryota</taxon>
        <taxon>Fungi</taxon>
        <taxon>Dikarya</taxon>
        <taxon>Basidiomycota</taxon>
        <taxon>Ustilaginomycotina</taxon>
        <taxon>Ustilaginomycetes</taxon>
        <taxon>Ustilaginales</taxon>
        <taxon>Anthracoideaceae</taxon>
        <taxon>Testicularia</taxon>
    </lineage>
</organism>